<dbReference type="PANTHER" id="PTHR42648:SF26">
    <property type="entry name" value="INTEGRASE CATALYTIC DOMAIN-CONTAINING PROTEIN"/>
    <property type="match status" value="1"/>
</dbReference>
<keyword evidence="1" id="KW-0645">Protease</keyword>
<dbReference type="Pfam" id="PF25597">
    <property type="entry name" value="SH3_retrovirus"/>
    <property type="match status" value="1"/>
</dbReference>
<proteinExistence type="predicted"/>
<feature type="compositionally biased region" description="Low complexity" evidence="2">
    <location>
        <begin position="741"/>
        <end position="755"/>
    </location>
</feature>
<dbReference type="Pfam" id="PF00665">
    <property type="entry name" value="rve"/>
    <property type="match status" value="1"/>
</dbReference>
<name>A0ABM0YXW1_CAMSA</name>
<feature type="region of interest" description="Disordered" evidence="2">
    <location>
        <begin position="739"/>
        <end position="760"/>
    </location>
</feature>
<reference evidence="4" key="1">
    <citation type="journal article" date="2014" name="Nat. Commun.">
        <title>The emerging biofuel crop Camelina sativa retains a highly undifferentiated hexaploid genome structure.</title>
        <authorList>
            <person name="Kagale S."/>
            <person name="Koh C."/>
            <person name="Nixon J."/>
            <person name="Bollina V."/>
            <person name="Clarke W.E."/>
            <person name="Tuteja R."/>
            <person name="Spillane C."/>
            <person name="Robinson S.J."/>
            <person name="Links M.G."/>
            <person name="Clarke C."/>
            <person name="Higgins E.E."/>
            <person name="Huebert T."/>
            <person name="Sharpe A.G."/>
            <person name="Parkin I.A."/>
        </authorList>
    </citation>
    <scope>NUCLEOTIDE SEQUENCE [LARGE SCALE GENOMIC DNA]</scope>
    <source>
        <strain evidence="4">cv. DH55</strain>
    </source>
</reference>
<feature type="compositionally biased region" description="Polar residues" evidence="2">
    <location>
        <begin position="799"/>
        <end position="814"/>
    </location>
</feature>
<dbReference type="Proteomes" id="UP000694864">
    <property type="component" value="Chromosome 4"/>
</dbReference>
<evidence type="ECO:0000259" key="3">
    <source>
        <dbReference type="PROSITE" id="PS50994"/>
    </source>
</evidence>
<dbReference type="Pfam" id="PF13976">
    <property type="entry name" value="gag_pre-integrs"/>
    <property type="match status" value="1"/>
</dbReference>
<feature type="compositionally biased region" description="Low complexity" evidence="2">
    <location>
        <begin position="773"/>
        <end position="798"/>
    </location>
</feature>
<dbReference type="InterPro" id="IPR057670">
    <property type="entry name" value="SH3_retrovirus"/>
</dbReference>
<sequence>MANVTKLIPTNYLMWKLQVSGYGLLGYLDGSIVIPSATTTTNDVTLPNPEFDLWKRQDNLLYSSLLGFISLSVQPLLSRITSSAAIWTTLAETYTQPSRGHVQQLRDQLRLWKKADRTIDEYFQGLTTHFDTLANLGKPMDHEDQIELILDGLPDDYRLIVDHIESRDAPPSLAYVHERLLNREARLLFVSAAVPSLLLVTTNVATIATTTTTTTIPTTTTLVTMPTTTGSDTHQIMVLTTISEVLTPIKRHSSSSCLSQQSPFTPWQPLANLAIGSPYNADLWVLDSGATHHLTSDLQNLALHRPYTGGEDVVIGDGSGLLITHTGSTILSTLSKSFELENVLCVPNIHKNLIYVYRFCNANQVSIKFFPAWFQVKDLSTRVRLLQDQTKNDLYEWPISASQAAAFYASPTPKTTLSSWHARLGHPSASVLQTIVSRFSLPLSSSASAPLSCSECLLNKTHKLSFASSFITSVRPLQYLFTDVWTSPVASVDNFKYYLILVDHFTRYTWFYPLRNKSVIQSVFKAFKPLVENHFWETTQTLYSDNGGEYIALRGYLASHGISHYTTPPHTLEHNGISERKHRHIVETGLALLSQASMPLRYWSYAFSTAVYLINRLPTPSLSDISPYHKLFAVPPNYNKLRVFGCACFPWLRPYTSHKLDARSKRCVFLGYSLTQSAYCCLDVQSGRVYVSRHVQFLEIDFPFRCSVLAPATSDNGLTPTASVIPLVQSFAPCLDPHHPSLSPSQSTSSANTTTVPATPLPLNASPPLVLSPAVSSPSPVNLSSPISSSSISSPSSSKPTAPTENGPQPTAHTLQPPPNSVPQLNNSHQTQTQTRVHQQNSVTDQNDSSTSPSSPTRSVTSDSSSSSNTHSAPANAQAPPPPPTNIHPMSTKAKTGISKPNKRYLLTASLPSTQNGTPHY</sequence>
<dbReference type="RefSeq" id="XP_010507647.1">
    <property type="nucleotide sequence ID" value="XM_010509345.1"/>
</dbReference>
<dbReference type="PROSITE" id="PS50994">
    <property type="entry name" value="INTEGRASE"/>
    <property type="match status" value="1"/>
</dbReference>
<protein>
    <submittedName>
        <fullName evidence="5">Uncharacterized protein LOC104784298</fullName>
    </submittedName>
</protein>
<evidence type="ECO:0000256" key="1">
    <source>
        <dbReference type="ARBA" id="ARBA00022670"/>
    </source>
</evidence>
<feature type="region of interest" description="Disordered" evidence="2">
    <location>
        <begin position="773"/>
        <end position="921"/>
    </location>
</feature>
<dbReference type="InterPro" id="IPR001584">
    <property type="entry name" value="Integrase_cat-core"/>
</dbReference>
<evidence type="ECO:0000313" key="4">
    <source>
        <dbReference type="Proteomes" id="UP000694864"/>
    </source>
</evidence>
<evidence type="ECO:0000313" key="5">
    <source>
        <dbReference type="RefSeq" id="XP_010507647.1"/>
    </source>
</evidence>
<dbReference type="InterPro" id="IPR054722">
    <property type="entry name" value="PolX-like_BBD"/>
</dbReference>
<accession>A0ABM0YXW1</accession>
<evidence type="ECO:0000256" key="2">
    <source>
        <dbReference type="SAM" id="MobiDB-lite"/>
    </source>
</evidence>
<feature type="compositionally biased region" description="Low complexity" evidence="2">
    <location>
        <begin position="844"/>
        <end position="878"/>
    </location>
</feature>
<dbReference type="Pfam" id="PF14223">
    <property type="entry name" value="Retrotran_gag_2"/>
    <property type="match status" value="1"/>
</dbReference>
<dbReference type="SUPFAM" id="SSF53098">
    <property type="entry name" value="Ribonuclease H-like"/>
    <property type="match status" value="1"/>
</dbReference>
<keyword evidence="4" id="KW-1185">Reference proteome</keyword>
<dbReference type="GeneID" id="104784298"/>
<gene>
    <name evidence="5" type="primary">LOC104784298</name>
</gene>
<dbReference type="InterPro" id="IPR012337">
    <property type="entry name" value="RNaseH-like_sf"/>
</dbReference>
<dbReference type="PANTHER" id="PTHR42648">
    <property type="entry name" value="TRANSPOSASE, PUTATIVE-RELATED"/>
    <property type="match status" value="1"/>
</dbReference>
<keyword evidence="1" id="KW-0378">Hydrolase</keyword>
<organism evidence="4 5">
    <name type="scientific">Camelina sativa</name>
    <name type="common">False flax</name>
    <name type="synonym">Myagrum sativum</name>
    <dbReference type="NCBI Taxonomy" id="90675"/>
    <lineage>
        <taxon>Eukaryota</taxon>
        <taxon>Viridiplantae</taxon>
        <taxon>Streptophyta</taxon>
        <taxon>Embryophyta</taxon>
        <taxon>Tracheophyta</taxon>
        <taxon>Spermatophyta</taxon>
        <taxon>Magnoliopsida</taxon>
        <taxon>eudicotyledons</taxon>
        <taxon>Gunneridae</taxon>
        <taxon>Pentapetalae</taxon>
        <taxon>rosids</taxon>
        <taxon>malvids</taxon>
        <taxon>Brassicales</taxon>
        <taxon>Brassicaceae</taxon>
        <taxon>Camelineae</taxon>
        <taxon>Camelina</taxon>
    </lineage>
</organism>
<dbReference type="Pfam" id="PF22936">
    <property type="entry name" value="Pol_BBD"/>
    <property type="match status" value="1"/>
</dbReference>
<reference evidence="5" key="2">
    <citation type="submission" date="2025-08" db="UniProtKB">
        <authorList>
            <consortium name="RefSeq"/>
        </authorList>
    </citation>
    <scope>IDENTIFICATION</scope>
    <source>
        <tissue evidence="5">Leaf</tissue>
    </source>
</reference>
<feature type="compositionally biased region" description="Polar residues" evidence="2">
    <location>
        <begin position="910"/>
        <end position="921"/>
    </location>
</feature>
<dbReference type="InterPro" id="IPR036397">
    <property type="entry name" value="RNaseH_sf"/>
</dbReference>
<dbReference type="InterPro" id="IPR039537">
    <property type="entry name" value="Retrotran_Ty1/copia-like"/>
</dbReference>
<dbReference type="InterPro" id="IPR025724">
    <property type="entry name" value="GAG-pre-integrase_dom"/>
</dbReference>
<dbReference type="Gene3D" id="3.30.420.10">
    <property type="entry name" value="Ribonuclease H-like superfamily/Ribonuclease H"/>
    <property type="match status" value="1"/>
</dbReference>
<feature type="domain" description="Integrase catalytic" evidence="3">
    <location>
        <begin position="472"/>
        <end position="635"/>
    </location>
</feature>